<dbReference type="GO" id="GO:0016874">
    <property type="term" value="F:ligase activity"/>
    <property type="evidence" value="ECO:0007669"/>
    <property type="project" value="UniProtKB-KW"/>
</dbReference>
<dbReference type="EMBL" id="JGZB01000003">
    <property type="protein sequence ID" value="KFI68794.1"/>
    <property type="molecule type" value="Genomic_DNA"/>
</dbReference>
<proteinExistence type="predicted"/>
<comment type="caution">
    <text evidence="1">The sequence shown here is derived from an EMBL/GenBank/DDBJ whole genome shotgun (WGS) entry which is preliminary data.</text>
</comment>
<dbReference type="PANTHER" id="PTHR42307:SF3">
    <property type="entry name" value="PUP--PROTEIN LIGASE"/>
    <property type="match status" value="1"/>
</dbReference>
<dbReference type="AlphaFoldDB" id="A0A087BCP4"/>
<dbReference type="GO" id="GO:0010498">
    <property type="term" value="P:proteasomal protein catabolic process"/>
    <property type="evidence" value="ECO:0007669"/>
    <property type="project" value="InterPro"/>
</dbReference>
<keyword evidence="1" id="KW-0436">Ligase</keyword>
<dbReference type="Pfam" id="PF03136">
    <property type="entry name" value="Pup_ligase"/>
    <property type="match status" value="1"/>
</dbReference>
<dbReference type="InterPro" id="IPR004347">
    <property type="entry name" value="Pup_ligase/deamidase"/>
</dbReference>
<dbReference type="eggNOG" id="COG0638">
    <property type="taxonomic scope" value="Bacteria"/>
</dbReference>
<accession>A0A087BCP4</accession>
<keyword evidence="2" id="KW-1185">Reference proteome</keyword>
<dbReference type="RefSeq" id="WP_022859258.1">
    <property type="nucleotide sequence ID" value="NZ_JGZB01000003.1"/>
</dbReference>
<dbReference type="PANTHER" id="PTHR42307">
    <property type="entry name" value="PUP DEAMIDASE/DEPUPYLASE"/>
    <property type="match status" value="1"/>
</dbReference>
<evidence type="ECO:0000313" key="1">
    <source>
        <dbReference type="EMBL" id="KFI68794.1"/>
    </source>
</evidence>
<dbReference type="GO" id="GO:0019941">
    <property type="term" value="P:modification-dependent protein catabolic process"/>
    <property type="evidence" value="ECO:0007669"/>
    <property type="project" value="InterPro"/>
</dbReference>
<dbReference type="GO" id="GO:0070490">
    <property type="term" value="P:protein pupylation"/>
    <property type="evidence" value="ECO:0007669"/>
    <property type="project" value="TreeGrafter"/>
</dbReference>
<gene>
    <name evidence="1" type="ORF">BMAGN_0667</name>
</gene>
<dbReference type="GO" id="GO:0005524">
    <property type="term" value="F:ATP binding"/>
    <property type="evidence" value="ECO:0007669"/>
    <property type="project" value="TreeGrafter"/>
</dbReference>
<protein>
    <submittedName>
        <fullName evidence="1">Pup-ligase protein</fullName>
        <ecNumber evidence="1">6.3.2.-</ecNumber>
    </submittedName>
</protein>
<dbReference type="Proteomes" id="UP000029052">
    <property type="component" value="Unassembled WGS sequence"/>
</dbReference>
<evidence type="ECO:0000313" key="2">
    <source>
        <dbReference type="Proteomes" id="UP000029052"/>
    </source>
</evidence>
<sequence length="490" mass="54784">MPQLHSSANHARPATVRESAEYASFDRIFGIETEYGVSVTGADAPLEGANVAMAMFEPVMRRYRSTNTFVDNGSRLYVDVGAHPEYATAEARSSYDALCSDLAGERIMRGLALDAQERLRAEHGEALRVHVFKNNVDSAGHSFGCHENYLVRRFVPLDTIRAVLLPFLISRQLFTGAGRYADGRMYYTQRASFVNETISSATTRARPMVNTRDEPHANPDEYRRLHVIIGDSNRSQWATYMKLATTHVVLSMMEEAQRGSLDMEELSHMALADAVASNMRVNEDGAAAVMELACGGSISALDMQRRYYAYAREFVRGHERALASSWPDALHPLSWVMGQWGRVLDLLGENDVDALAPYVDWAAKTVWLRRLQRRHPLNEARLVQLDMDYHDVANGSLYPSLERHGAMARLARPEDVDRAEHVPPADTRAALRGAFVNATTQAGLRHDCDWTRLTLMEPVRMGCELLDPFSATPTSAYEELMARIASASRD</sequence>
<dbReference type="STRING" id="1692.BMAGN_0667"/>
<organism evidence="1 2">
    <name type="scientific">Bifidobacterium magnum</name>
    <dbReference type="NCBI Taxonomy" id="1692"/>
    <lineage>
        <taxon>Bacteria</taxon>
        <taxon>Bacillati</taxon>
        <taxon>Actinomycetota</taxon>
        <taxon>Actinomycetes</taxon>
        <taxon>Bifidobacteriales</taxon>
        <taxon>Bifidobacteriaceae</taxon>
        <taxon>Bifidobacterium</taxon>
    </lineage>
</organism>
<reference evidence="1 2" key="1">
    <citation type="submission" date="2014-03" db="EMBL/GenBank/DDBJ databases">
        <title>Genomics of Bifidobacteria.</title>
        <authorList>
            <person name="Ventura M."/>
            <person name="Milani C."/>
            <person name="Lugli G.A."/>
        </authorList>
    </citation>
    <scope>NUCLEOTIDE SEQUENCE [LARGE SCALE GENOMIC DNA]</scope>
    <source>
        <strain evidence="1 2">LMG 11591</strain>
    </source>
</reference>
<name>A0A087BCP4_9BIFI</name>
<dbReference type="EC" id="6.3.2.-" evidence="1"/>